<dbReference type="EMBL" id="JAULSO010000001">
    <property type="protein sequence ID" value="KAK3693583.1"/>
    <property type="molecule type" value="Genomic_DNA"/>
</dbReference>
<organism evidence="6 7">
    <name type="scientific">Podospora appendiculata</name>
    <dbReference type="NCBI Taxonomy" id="314037"/>
    <lineage>
        <taxon>Eukaryota</taxon>
        <taxon>Fungi</taxon>
        <taxon>Dikarya</taxon>
        <taxon>Ascomycota</taxon>
        <taxon>Pezizomycotina</taxon>
        <taxon>Sordariomycetes</taxon>
        <taxon>Sordariomycetidae</taxon>
        <taxon>Sordariales</taxon>
        <taxon>Podosporaceae</taxon>
        <taxon>Podospora</taxon>
    </lineage>
</organism>
<dbReference type="GO" id="GO:0003847">
    <property type="term" value="F:1-alkyl-2-acetylglycerophosphocholine esterase activity"/>
    <property type="evidence" value="ECO:0007669"/>
    <property type="project" value="UniProtKB-EC"/>
</dbReference>
<evidence type="ECO:0000256" key="2">
    <source>
        <dbReference type="ARBA" id="ARBA00022801"/>
    </source>
</evidence>
<keyword evidence="7" id="KW-1185">Reference proteome</keyword>
<evidence type="ECO:0000256" key="4">
    <source>
        <dbReference type="ARBA" id="ARBA00023098"/>
    </source>
</evidence>
<sequence>MAQAAPREPEPKQKANRTRGAAQAPRPPKTLRERIFHTLPPYAGPYHVGYMEIEVPARNPRHFSHIKRNGEFALKLDTVLFSIYYPCLLPEKLSSRTRVPWLPRPRAETCRGYAIFLNVPNLPVTAYIAFTSMFTKLPAHRNTKFSDRWPTLEPATVAMPTSQDTLVDDEQRDEATDDEHQGKLKFPVIIFSHGLGGSRTAYSAVCGELASFGFVVVALEHRDGSGARTFVNKTGDSADLESQDLETTPPPPGRERDDKAEKRKKGKKTKPYYMVDYIFPKDNALDTSPNNSRGVDKELRGAQIDMRLAEIEEAFHVLQEINNGRGECIAGQNLRVRGNVGSSSRGLDGVDWSDWKGRLYLENVTMMGHSFGGATTVQALKLDRFDWVSQGIVVDVWGPAVPESATHSMQKKPLLSVGSEAFMHWKENFDRVERICKDTQTSGALCWMTTIRGSTHLFPTDFAVLYPNWMSLLMKTIVNPRRAISLTVHSALEFLKITLPPHQTRFNEAWADEELLRHADSKTQVSYDHRPDDKWVAARLKIANEFSLRLRSWLPWRKPDAGVPRDASGKPLTGLLNWGPGREVWVHLSPDRNKY</sequence>
<reference evidence="6" key="1">
    <citation type="journal article" date="2023" name="Mol. Phylogenet. Evol.">
        <title>Genome-scale phylogeny and comparative genomics of the fungal order Sordariales.</title>
        <authorList>
            <person name="Hensen N."/>
            <person name="Bonometti L."/>
            <person name="Westerberg I."/>
            <person name="Brannstrom I.O."/>
            <person name="Guillou S."/>
            <person name="Cros-Aarteil S."/>
            <person name="Calhoun S."/>
            <person name="Haridas S."/>
            <person name="Kuo A."/>
            <person name="Mondo S."/>
            <person name="Pangilinan J."/>
            <person name="Riley R."/>
            <person name="LaButti K."/>
            <person name="Andreopoulos B."/>
            <person name="Lipzen A."/>
            <person name="Chen C."/>
            <person name="Yan M."/>
            <person name="Daum C."/>
            <person name="Ng V."/>
            <person name="Clum A."/>
            <person name="Steindorff A."/>
            <person name="Ohm R.A."/>
            <person name="Martin F."/>
            <person name="Silar P."/>
            <person name="Natvig D.O."/>
            <person name="Lalanne C."/>
            <person name="Gautier V."/>
            <person name="Ament-Velasquez S.L."/>
            <person name="Kruys A."/>
            <person name="Hutchinson M.I."/>
            <person name="Powell A.J."/>
            <person name="Barry K."/>
            <person name="Miller A.N."/>
            <person name="Grigoriev I.V."/>
            <person name="Debuchy R."/>
            <person name="Gladieux P."/>
            <person name="Hiltunen Thoren M."/>
            <person name="Johannesson H."/>
        </authorList>
    </citation>
    <scope>NUCLEOTIDE SEQUENCE</scope>
    <source>
        <strain evidence="6">CBS 314.62</strain>
    </source>
</reference>
<protein>
    <recommendedName>
        <fullName evidence="1">1-alkyl-2-acetylglycerophosphocholine esterase</fullName>
        <ecNumber evidence="1">3.1.1.47</ecNumber>
    </recommendedName>
</protein>
<gene>
    <name evidence="6" type="ORF">B0T22DRAFT_43726</name>
</gene>
<name>A0AAE0XHJ5_9PEZI</name>
<dbReference type="Gene3D" id="3.40.50.1820">
    <property type="entry name" value="alpha/beta hydrolase"/>
    <property type="match status" value="1"/>
</dbReference>
<evidence type="ECO:0000256" key="3">
    <source>
        <dbReference type="ARBA" id="ARBA00022963"/>
    </source>
</evidence>
<dbReference type="SUPFAM" id="SSF53474">
    <property type="entry name" value="alpha/beta-Hydrolases"/>
    <property type="match status" value="1"/>
</dbReference>
<evidence type="ECO:0000256" key="1">
    <source>
        <dbReference type="ARBA" id="ARBA00013201"/>
    </source>
</evidence>
<feature type="region of interest" description="Disordered" evidence="5">
    <location>
        <begin position="1"/>
        <end position="30"/>
    </location>
</feature>
<evidence type="ECO:0000313" key="6">
    <source>
        <dbReference type="EMBL" id="KAK3693583.1"/>
    </source>
</evidence>
<dbReference type="EC" id="3.1.1.47" evidence="1"/>
<dbReference type="GO" id="GO:0016042">
    <property type="term" value="P:lipid catabolic process"/>
    <property type="evidence" value="ECO:0007669"/>
    <property type="project" value="UniProtKB-KW"/>
</dbReference>
<keyword evidence="2" id="KW-0378">Hydrolase</keyword>
<keyword evidence="3" id="KW-0442">Lipid degradation</keyword>
<feature type="region of interest" description="Disordered" evidence="5">
    <location>
        <begin position="227"/>
        <end position="268"/>
    </location>
</feature>
<feature type="compositionally biased region" description="Acidic residues" evidence="5">
    <location>
        <begin position="166"/>
        <end position="177"/>
    </location>
</feature>
<dbReference type="PANTHER" id="PTHR10272">
    <property type="entry name" value="PLATELET-ACTIVATING FACTOR ACETYLHYDROLASE"/>
    <property type="match status" value="1"/>
</dbReference>
<accession>A0AAE0XHJ5</accession>
<comment type="caution">
    <text evidence="6">The sequence shown here is derived from an EMBL/GenBank/DDBJ whole genome shotgun (WGS) entry which is preliminary data.</text>
</comment>
<dbReference type="InterPro" id="IPR029058">
    <property type="entry name" value="AB_hydrolase_fold"/>
</dbReference>
<keyword evidence="4" id="KW-0443">Lipid metabolism</keyword>
<proteinExistence type="predicted"/>
<dbReference type="AlphaFoldDB" id="A0AAE0XHJ5"/>
<evidence type="ECO:0000313" key="7">
    <source>
        <dbReference type="Proteomes" id="UP001270362"/>
    </source>
</evidence>
<evidence type="ECO:0000256" key="5">
    <source>
        <dbReference type="SAM" id="MobiDB-lite"/>
    </source>
</evidence>
<dbReference type="PANTHER" id="PTHR10272:SF0">
    <property type="entry name" value="PLATELET-ACTIVATING FACTOR ACETYLHYDROLASE"/>
    <property type="match status" value="1"/>
</dbReference>
<dbReference type="Proteomes" id="UP001270362">
    <property type="component" value="Unassembled WGS sequence"/>
</dbReference>
<feature type="region of interest" description="Disordered" evidence="5">
    <location>
        <begin position="157"/>
        <end position="179"/>
    </location>
</feature>
<dbReference type="Pfam" id="PF03403">
    <property type="entry name" value="PAF-AH_p_II"/>
    <property type="match status" value="1"/>
</dbReference>
<reference evidence="6" key="2">
    <citation type="submission" date="2023-06" db="EMBL/GenBank/DDBJ databases">
        <authorList>
            <consortium name="Lawrence Berkeley National Laboratory"/>
            <person name="Haridas S."/>
            <person name="Hensen N."/>
            <person name="Bonometti L."/>
            <person name="Westerberg I."/>
            <person name="Brannstrom I.O."/>
            <person name="Guillou S."/>
            <person name="Cros-Aarteil S."/>
            <person name="Calhoun S."/>
            <person name="Kuo A."/>
            <person name="Mondo S."/>
            <person name="Pangilinan J."/>
            <person name="Riley R."/>
            <person name="Labutti K."/>
            <person name="Andreopoulos B."/>
            <person name="Lipzen A."/>
            <person name="Chen C."/>
            <person name="Yanf M."/>
            <person name="Daum C."/>
            <person name="Ng V."/>
            <person name="Clum A."/>
            <person name="Steindorff A."/>
            <person name="Ohm R."/>
            <person name="Martin F."/>
            <person name="Silar P."/>
            <person name="Natvig D."/>
            <person name="Lalanne C."/>
            <person name="Gautier V."/>
            <person name="Ament-Velasquez S.L."/>
            <person name="Kruys A."/>
            <person name="Hutchinson M.I."/>
            <person name="Powell A.J."/>
            <person name="Barry K."/>
            <person name="Miller A.N."/>
            <person name="Grigoriev I.V."/>
            <person name="Debuchy R."/>
            <person name="Gladieux P."/>
            <person name="Thoren M.H."/>
            <person name="Johannesson H."/>
        </authorList>
    </citation>
    <scope>NUCLEOTIDE SEQUENCE</scope>
    <source>
        <strain evidence="6">CBS 314.62</strain>
    </source>
</reference>